<sequence length="32" mass="3666">MAYDQKLAAIPIIRLRLIQRGLYGIVLIIINI</sequence>
<evidence type="ECO:0000313" key="1">
    <source>
        <dbReference type="EMBL" id="KEQ01071.1"/>
    </source>
</evidence>
<dbReference type="AlphaFoldDB" id="A0A074V7A9"/>
<gene>
    <name evidence="1" type="ORF">SASC598J21_011450</name>
</gene>
<reference evidence="1 2" key="1">
    <citation type="journal article" date="2014" name="PLoS Genet.">
        <title>Hidden diversity in honey bee gut symbionts detected by single-cell genomics.</title>
        <authorList>
            <person name="Engel P."/>
            <person name="Stepanauskas R."/>
            <person name="Moran N."/>
        </authorList>
    </citation>
    <scope>NUCLEOTIDE SEQUENCE [LARGE SCALE GENOMIC DNA]</scope>
    <source>
        <strain evidence="1 2">SCGC AB-598-J21</strain>
    </source>
</reference>
<protein>
    <submittedName>
        <fullName evidence="1">Uncharacterized protein</fullName>
    </submittedName>
</protein>
<name>A0A074V7A9_9NEIS</name>
<dbReference type="EMBL" id="AVQL01000437">
    <property type="protein sequence ID" value="KEQ01071.1"/>
    <property type="molecule type" value="Genomic_DNA"/>
</dbReference>
<accession>A0A074V7A9</accession>
<proteinExistence type="predicted"/>
<organism evidence="1 2">
    <name type="scientific">Snodgrassella alvi SCGC AB-598-J21</name>
    <dbReference type="NCBI Taxonomy" id="1385367"/>
    <lineage>
        <taxon>Bacteria</taxon>
        <taxon>Pseudomonadati</taxon>
        <taxon>Pseudomonadota</taxon>
        <taxon>Betaproteobacteria</taxon>
        <taxon>Neisseriales</taxon>
        <taxon>Neisseriaceae</taxon>
        <taxon>Snodgrassella</taxon>
    </lineage>
</organism>
<dbReference type="Proteomes" id="UP000027644">
    <property type="component" value="Unassembled WGS sequence"/>
</dbReference>
<evidence type="ECO:0000313" key="2">
    <source>
        <dbReference type="Proteomes" id="UP000027644"/>
    </source>
</evidence>
<comment type="caution">
    <text evidence="1">The sequence shown here is derived from an EMBL/GenBank/DDBJ whole genome shotgun (WGS) entry which is preliminary data.</text>
</comment>